<dbReference type="AlphaFoldDB" id="A0A9J5WR70"/>
<evidence type="ECO:0000313" key="1">
    <source>
        <dbReference type="EMBL" id="KAG5577438.1"/>
    </source>
</evidence>
<comment type="caution">
    <text evidence="1">The sequence shown here is derived from an EMBL/GenBank/DDBJ whole genome shotgun (WGS) entry which is preliminary data.</text>
</comment>
<proteinExistence type="predicted"/>
<reference evidence="1 2" key="1">
    <citation type="submission" date="2020-09" db="EMBL/GenBank/DDBJ databases">
        <title>De no assembly of potato wild relative species, Solanum commersonii.</title>
        <authorList>
            <person name="Cho K."/>
        </authorList>
    </citation>
    <scope>NUCLEOTIDE SEQUENCE [LARGE SCALE GENOMIC DNA]</scope>
    <source>
        <strain evidence="1">LZ3.2</strain>
        <tissue evidence="1">Leaf</tissue>
    </source>
</reference>
<organism evidence="1 2">
    <name type="scientific">Solanum commersonii</name>
    <name type="common">Commerson's wild potato</name>
    <name type="synonym">Commerson's nightshade</name>
    <dbReference type="NCBI Taxonomy" id="4109"/>
    <lineage>
        <taxon>Eukaryota</taxon>
        <taxon>Viridiplantae</taxon>
        <taxon>Streptophyta</taxon>
        <taxon>Embryophyta</taxon>
        <taxon>Tracheophyta</taxon>
        <taxon>Spermatophyta</taxon>
        <taxon>Magnoliopsida</taxon>
        <taxon>eudicotyledons</taxon>
        <taxon>Gunneridae</taxon>
        <taxon>Pentapetalae</taxon>
        <taxon>asterids</taxon>
        <taxon>lamiids</taxon>
        <taxon>Solanales</taxon>
        <taxon>Solanaceae</taxon>
        <taxon>Solanoideae</taxon>
        <taxon>Solaneae</taxon>
        <taxon>Solanum</taxon>
    </lineage>
</organism>
<name>A0A9J5WR70_SOLCO</name>
<evidence type="ECO:0000313" key="2">
    <source>
        <dbReference type="Proteomes" id="UP000824120"/>
    </source>
</evidence>
<accession>A0A9J5WR70</accession>
<sequence length="90" mass="10178">MHKSYLREEASSILGSMIQGDEEIDDDVTHCIGARWARLRFASKVLHDKSVLSRTVQGGLDLYGGQDEGSEQRWFGHVKKGYVDVPVRRC</sequence>
<keyword evidence="2" id="KW-1185">Reference proteome</keyword>
<dbReference type="PANTHER" id="PTHR46238">
    <property type="entry name" value="REVERSE TRANSCRIPTASE DOMAIN-CONTAINING PROTEIN"/>
    <property type="match status" value="1"/>
</dbReference>
<dbReference type="PANTHER" id="PTHR46238:SF8">
    <property type="entry name" value="ENDONUCLEASE_EXONUCLEASE_PHOSPHATASE DOMAIN-CONTAINING PROTEIN"/>
    <property type="match status" value="1"/>
</dbReference>
<protein>
    <submittedName>
        <fullName evidence="1">Uncharacterized protein</fullName>
    </submittedName>
</protein>
<dbReference type="Proteomes" id="UP000824120">
    <property type="component" value="Chromosome 11"/>
</dbReference>
<dbReference type="EMBL" id="JACXVP010000011">
    <property type="protein sequence ID" value="KAG5577438.1"/>
    <property type="molecule type" value="Genomic_DNA"/>
</dbReference>
<gene>
    <name evidence="1" type="ORF">H5410_057572</name>
</gene>
<dbReference type="OrthoDB" id="1305822at2759"/>